<organism evidence="2 3">
    <name type="scientific">Hyalella azteca</name>
    <name type="common">Amphipod</name>
    <dbReference type="NCBI Taxonomy" id="294128"/>
    <lineage>
        <taxon>Eukaryota</taxon>
        <taxon>Metazoa</taxon>
        <taxon>Ecdysozoa</taxon>
        <taxon>Arthropoda</taxon>
        <taxon>Crustacea</taxon>
        <taxon>Multicrustacea</taxon>
        <taxon>Malacostraca</taxon>
        <taxon>Eumalacostraca</taxon>
        <taxon>Peracarida</taxon>
        <taxon>Amphipoda</taxon>
        <taxon>Senticaudata</taxon>
        <taxon>Talitrida</taxon>
        <taxon>Talitroidea</taxon>
        <taxon>Hyalellidae</taxon>
        <taxon>Hyalella</taxon>
    </lineage>
</organism>
<dbReference type="InterPro" id="IPR026187">
    <property type="entry name" value="Aven"/>
</dbReference>
<feature type="compositionally biased region" description="Polar residues" evidence="1">
    <location>
        <begin position="429"/>
        <end position="443"/>
    </location>
</feature>
<dbReference type="GO" id="GO:0010972">
    <property type="term" value="P:negative regulation of G2/M transition of mitotic cell cycle"/>
    <property type="evidence" value="ECO:0007669"/>
    <property type="project" value="TreeGrafter"/>
</dbReference>
<evidence type="ECO:0000256" key="1">
    <source>
        <dbReference type="SAM" id="MobiDB-lite"/>
    </source>
</evidence>
<feature type="compositionally biased region" description="Basic residues" evidence="1">
    <location>
        <begin position="1"/>
        <end position="11"/>
    </location>
</feature>
<dbReference type="PANTHER" id="PTHR16524:SF2">
    <property type="entry name" value="CELL DEATH REGULATOR AVEN"/>
    <property type="match status" value="1"/>
</dbReference>
<sequence length="534" mass="58778">MTGERRKRQQRVRHEEGGAALAATPTPSESKEAVEQNVIDTTQPTTAKGTAHASKNNVATDKASVGDSYRGSGRGTSRGGRGKSARRGVATVDEAQYYEPVTIMESKSHKDDDSVETSLADELDEAPRKYKRRGIVSNWSRYDQPPSWDQDLDDGTDYLIGEDFSDVLANQSLGSGGGGHLRLRGEEGWDVAAGELDRSLPGLGALRVTDLANSLSTIPLTLQLGLDLNTVPEQLTDFYTKIADDNRRVFNPHSPSNYVEDADFVEEQIQKLRLTFFDENHDKKYVAVNKNARDNQLSVEIEKLAEHQARPSEKFMDGAAIDSELSTNFDFSKDFNEDVRERSASDSKVDLTAQMCQAFGFDIKDVPDDDDFHEFVAQSEDSVTEINRTSFEELNEFKDANKIIAQNSVTAASSKVHKSIKNPRIQSLVDENSTSKSNDSEASSSTIKLDFSAGLQAFNFGVPKTTRSHSPNSIADKKLEDENGFCAKDVIVVDSCAEPVLDLDAPIVPTSTALVTTKEDTKELEDWLDSVLDD</sequence>
<name>A0A8B7P0A1_HYAAZ</name>
<dbReference type="OrthoDB" id="6362699at2759"/>
<feature type="region of interest" description="Disordered" evidence="1">
    <location>
        <begin position="423"/>
        <end position="443"/>
    </location>
</feature>
<evidence type="ECO:0000313" key="2">
    <source>
        <dbReference type="Proteomes" id="UP000694843"/>
    </source>
</evidence>
<accession>A0A8B7P0A1</accession>
<dbReference type="Proteomes" id="UP000694843">
    <property type="component" value="Unplaced"/>
</dbReference>
<reference evidence="3" key="1">
    <citation type="submission" date="2025-08" db="UniProtKB">
        <authorList>
            <consortium name="RefSeq"/>
        </authorList>
    </citation>
    <scope>IDENTIFICATION</scope>
    <source>
        <tissue evidence="3">Whole organism</tissue>
    </source>
</reference>
<gene>
    <name evidence="3" type="primary">LOC108675050</name>
</gene>
<dbReference type="KEGG" id="hazt:108675050"/>
<proteinExistence type="predicted"/>
<dbReference type="AlphaFoldDB" id="A0A8B7P0A1"/>
<dbReference type="PANTHER" id="PTHR16524">
    <property type="entry name" value="CELL DEATH REGULATOR AVEN"/>
    <property type="match status" value="1"/>
</dbReference>
<feature type="compositionally biased region" description="Polar residues" evidence="1">
    <location>
        <begin position="38"/>
        <end position="59"/>
    </location>
</feature>
<dbReference type="RefSeq" id="XP_018018521.1">
    <property type="nucleotide sequence ID" value="XM_018163032.2"/>
</dbReference>
<keyword evidence="2" id="KW-1185">Reference proteome</keyword>
<evidence type="ECO:0000313" key="3">
    <source>
        <dbReference type="RefSeq" id="XP_018018521.1"/>
    </source>
</evidence>
<protein>
    <submittedName>
        <fullName evidence="3">Uncharacterized protein LOC108675050</fullName>
    </submittedName>
</protein>
<feature type="region of interest" description="Disordered" evidence="1">
    <location>
        <begin position="1"/>
        <end position="92"/>
    </location>
</feature>
<dbReference type="GeneID" id="108675050"/>